<protein>
    <recommendedName>
        <fullName evidence="6">Cysteine-rich domain-containing protein</fullName>
    </recommendedName>
</protein>
<accession>A0ABP3W9I5</accession>
<evidence type="ECO:0000313" key="7">
    <source>
        <dbReference type="EMBL" id="GAA0779803.1"/>
    </source>
</evidence>
<dbReference type="RefSeq" id="WP_343828243.1">
    <property type="nucleotide sequence ID" value="NZ_BAAACI010000018.1"/>
</dbReference>
<dbReference type="PANTHER" id="PTHR43255:SF1">
    <property type="entry name" value="IRON-SULFUR-BINDING OXIDOREDUCTASE FADF-RELATED"/>
    <property type="match status" value="1"/>
</dbReference>
<keyword evidence="4" id="KW-0408">Iron</keyword>
<evidence type="ECO:0000256" key="2">
    <source>
        <dbReference type="ARBA" id="ARBA00022723"/>
    </source>
</evidence>
<dbReference type="EMBL" id="BAAACI010000018">
    <property type="protein sequence ID" value="GAA0779803.1"/>
    <property type="molecule type" value="Genomic_DNA"/>
</dbReference>
<name>A0ABP3W9I5_CLOSU</name>
<evidence type="ECO:0000256" key="4">
    <source>
        <dbReference type="ARBA" id="ARBA00023004"/>
    </source>
</evidence>
<keyword evidence="8" id="KW-1185">Reference proteome</keyword>
<comment type="caution">
    <text evidence="7">The sequence shown here is derived from an EMBL/GenBank/DDBJ whole genome shotgun (WGS) entry which is preliminary data.</text>
</comment>
<keyword evidence="2" id="KW-0479">Metal-binding</keyword>
<sequence>MVKGEISIKTHQLLSFSSLFIELSPGENVFWPGCAILSMGEEIVMKTYELLKTQLPDLKLSTMCCGKPSLHIDGGKPYEKRKQFLNKAFEKNGVKKIYSLCPNCQNTLVENSNCEIISAWTVLDEVIPGNKHNIYIGRKLSLHDPCPIRGHLENTVAARNILNKLGVDILEFPNNRDETICCGKKDMIMTLDPEKGQKLFKIRAKQAPSKEIVTYCGSCVDTFRENSFEAYHILELLWETKANGSWKNRYNSVRKSKRKDR</sequence>
<evidence type="ECO:0000256" key="1">
    <source>
        <dbReference type="ARBA" id="ARBA00022485"/>
    </source>
</evidence>
<feature type="domain" description="Cysteine-rich" evidence="6">
    <location>
        <begin position="29"/>
        <end position="108"/>
    </location>
</feature>
<keyword evidence="3" id="KW-0560">Oxidoreductase</keyword>
<reference evidence="8" key="1">
    <citation type="journal article" date="2019" name="Int. J. Syst. Evol. Microbiol.">
        <title>The Global Catalogue of Microorganisms (GCM) 10K type strain sequencing project: providing services to taxonomists for standard genome sequencing and annotation.</title>
        <authorList>
            <consortium name="The Broad Institute Genomics Platform"/>
            <consortium name="The Broad Institute Genome Sequencing Center for Infectious Disease"/>
            <person name="Wu L."/>
            <person name="Ma J."/>
        </authorList>
    </citation>
    <scope>NUCLEOTIDE SEQUENCE [LARGE SCALE GENOMIC DNA]</scope>
    <source>
        <strain evidence="8">JCM 1417</strain>
    </source>
</reference>
<evidence type="ECO:0000256" key="5">
    <source>
        <dbReference type="ARBA" id="ARBA00023014"/>
    </source>
</evidence>
<dbReference type="PANTHER" id="PTHR43255">
    <property type="entry name" value="IRON-SULFUR-BINDING OXIDOREDUCTASE FADF-RELATED-RELATED"/>
    <property type="match status" value="1"/>
</dbReference>
<proteinExistence type="predicted"/>
<evidence type="ECO:0000259" key="6">
    <source>
        <dbReference type="Pfam" id="PF02754"/>
    </source>
</evidence>
<organism evidence="7 8">
    <name type="scientific">Clostridium subterminale</name>
    <dbReference type="NCBI Taxonomy" id="1550"/>
    <lineage>
        <taxon>Bacteria</taxon>
        <taxon>Bacillati</taxon>
        <taxon>Bacillota</taxon>
        <taxon>Clostridia</taxon>
        <taxon>Eubacteriales</taxon>
        <taxon>Clostridiaceae</taxon>
        <taxon>Clostridium</taxon>
    </lineage>
</organism>
<dbReference type="Pfam" id="PF02754">
    <property type="entry name" value="CCG"/>
    <property type="match status" value="2"/>
</dbReference>
<evidence type="ECO:0000313" key="8">
    <source>
        <dbReference type="Proteomes" id="UP001501047"/>
    </source>
</evidence>
<dbReference type="Proteomes" id="UP001501047">
    <property type="component" value="Unassembled WGS sequence"/>
</dbReference>
<keyword evidence="1" id="KW-0004">4Fe-4S</keyword>
<dbReference type="InterPro" id="IPR051460">
    <property type="entry name" value="HdrC_iron-sulfur_subunit"/>
</dbReference>
<evidence type="ECO:0000256" key="3">
    <source>
        <dbReference type="ARBA" id="ARBA00023002"/>
    </source>
</evidence>
<keyword evidence="5" id="KW-0411">Iron-sulfur</keyword>
<gene>
    <name evidence="7" type="ORF">GCM10008908_39070</name>
</gene>
<dbReference type="InterPro" id="IPR004017">
    <property type="entry name" value="Cys_rich_dom"/>
</dbReference>
<feature type="domain" description="Cysteine-rich" evidence="6">
    <location>
        <begin position="142"/>
        <end position="221"/>
    </location>
</feature>